<evidence type="ECO:0000313" key="2">
    <source>
        <dbReference type="Proteomes" id="UP000001296"/>
    </source>
</evidence>
<evidence type="ECO:0000313" key="1">
    <source>
        <dbReference type="EMBL" id="ADN03041.1"/>
    </source>
</evidence>
<reference evidence="1 2" key="2">
    <citation type="journal article" date="2010" name="J. Bacteriol.">
        <title>Genome sequence of the polysaccharide-degrading, thermophilic anaerobe Spirochaeta thermophila DSM 6192.</title>
        <authorList>
            <person name="Angelov A."/>
            <person name="Liebl S."/>
            <person name="Ballschmiter M."/>
            <person name="Bomeke M."/>
            <person name="Lehmann R."/>
            <person name="Liesegang H."/>
            <person name="Daniel R."/>
            <person name="Liebl W."/>
        </authorList>
    </citation>
    <scope>NUCLEOTIDE SEQUENCE [LARGE SCALE GENOMIC DNA]</scope>
    <source>
        <strain evidence="2">ATCC 49972 / DSM 6192 / RI 19.B1</strain>
    </source>
</reference>
<name>E0RR64_WINT6</name>
<dbReference type="PaxDb" id="665571-STHERM_c21100"/>
<organism evidence="1 2">
    <name type="scientific">Winmispira thermophila (strain ATCC 49972 / DSM 6192 / RI 19.B1)</name>
    <name type="common">Spirochaeta thermophila</name>
    <dbReference type="NCBI Taxonomy" id="665571"/>
    <lineage>
        <taxon>Bacteria</taxon>
        <taxon>Pseudomonadati</taxon>
        <taxon>Spirochaetota</taxon>
        <taxon>Spirochaetia</taxon>
        <taxon>Winmispirales</taxon>
        <taxon>Winmispiraceae</taxon>
        <taxon>Winmispira</taxon>
    </lineage>
</organism>
<gene>
    <name evidence="1" type="ordered locus">STHERM_c21100</name>
</gene>
<dbReference type="AlphaFoldDB" id="E0RR64"/>
<dbReference type="KEGG" id="sta:STHERM_c21100"/>
<dbReference type="HOGENOM" id="CLU_163140_3_2_12"/>
<dbReference type="RefSeq" id="WP_013314879.1">
    <property type="nucleotide sequence ID" value="NC_014484.1"/>
</dbReference>
<accession>E0RR64</accession>
<reference key="1">
    <citation type="submission" date="2009-08" db="EMBL/GenBank/DDBJ databases">
        <title>The genome sequence of Spirochaeta thermophila DSM6192.</title>
        <authorList>
            <person name="Angelov A."/>
            <person name="Mientus M."/>
            <person name="Wittenberg S."/>
            <person name="Lehmann R."/>
            <person name="Liesegang H."/>
            <person name="Daniel R."/>
            <person name="Liebl W."/>
        </authorList>
    </citation>
    <scope>NUCLEOTIDE SEQUENCE</scope>
    <source>
        <strain>DSM 6192</strain>
    </source>
</reference>
<proteinExistence type="predicted"/>
<dbReference type="Proteomes" id="UP000001296">
    <property type="component" value="Chromosome"/>
</dbReference>
<sequence>MFTIERSVAAKMFEELLERALKGEDVVITDEEKIPLVRFVPVQGVRSDRVLDGAKGLIVYMSDDFNEPLDDIFAEYVP</sequence>
<evidence type="ECO:0008006" key="3">
    <source>
        <dbReference type="Google" id="ProtNLM"/>
    </source>
</evidence>
<protein>
    <recommendedName>
        <fullName evidence="3">Prevent-host-death family protein</fullName>
    </recommendedName>
</protein>
<dbReference type="EMBL" id="CP001698">
    <property type="protein sequence ID" value="ADN03041.1"/>
    <property type="molecule type" value="Genomic_DNA"/>
</dbReference>